<protein>
    <submittedName>
        <fullName evidence="1">Uncharacterized protein</fullName>
    </submittedName>
</protein>
<gene>
    <name evidence="1" type="ORF">MILVUS5_LOCUS37055</name>
</gene>
<comment type="caution">
    <text evidence="1">The sequence shown here is derived from an EMBL/GenBank/DDBJ whole genome shotgun (WGS) entry which is preliminary data.</text>
</comment>
<evidence type="ECO:0000313" key="1">
    <source>
        <dbReference type="EMBL" id="CAJ2673623.1"/>
    </source>
</evidence>
<sequence length="82" mass="9488">MHRIDITRYKEMAQKQKIFMLVLMMVLLFSVGMHKTECRQVVVVKCIGTCPGFHDCEVECKHKGYTKGGCLPPKYYYCCCST</sequence>
<evidence type="ECO:0000313" key="2">
    <source>
        <dbReference type="Proteomes" id="UP001177021"/>
    </source>
</evidence>
<dbReference type="EMBL" id="CASHSV030000716">
    <property type="protein sequence ID" value="CAJ2673623.1"/>
    <property type="molecule type" value="Genomic_DNA"/>
</dbReference>
<keyword evidence="2" id="KW-1185">Reference proteome</keyword>
<dbReference type="Proteomes" id="UP001177021">
    <property type="component" value="Unassembled WGS sequence"/>
</dbReference>
<reference evidence="1" key="1">
    <citation type="submission" date="2023-10" db="EMBL/GenBank/DDBJ databases">
        <authorList>
            <person name="Rodriguez Cubillos JULIANA M."/>
            <person name="De Vega J."/>
        </authorList>
    </citation>
    <scope>NUCLEOTIDE SEQUENCE</scope>
</reference>
<organism evidence="1 2">
    <name type="scientific">Trifolium pratense</name>
    <name type="common">Red clover</name>
    <dbReference type="NCBI Taxonomy" id="57577"/>
    <lineage>
        <taxon>Eukaryota</taxon>
        <taxon>Viridiplantae</taxon>
        <taxon>Streptophyta</taxon>
        <taxon>Embryophyta</taxon>
        <taxon>Tracheophyta</taxon>
        <taxon>Spermatophyta</taxon>
        <taxon>Magnoliopsida</taxon>
        <taxon>eudicotyledons</taxon>
        <taxon>Gunneridae</taxon>
        <taxon>Pentapetalae</taxon>
        <taxon>rosids</taxon>
        <taxon>fabids</taxon>
        <taxon>Fabales</taxon>
        <taxon>Fabaceae</taxon>
        <taxon>Papilionoideae</taxon>
        <taxon>50 kb inversion clade</taxon>
        <taxon>NPAAA clade</taxon>
        <taxon>Hologalegina</taxon>
        <taxon>IRL clade</taxon>
        <taxon>Trifolieae</taxon>
        <taxon>Trifolium</taxon>
    </lineage>
</organism>
<accession>A0ACB0LZ02</accession>
<name>A0ACB0LZ02_TRIPR</name>
<proteinExistence type="predicted"/>